<dbReference type="InterPro" id="IPR015947">
    <property type="entry name" value="PUA-like_sf"/>
</dbReference>
<evidence type="ECO:0000256" key="9">
    <source>
        <dbReference type="ARBA" id="ARBA00022691"/>
    </source>
</evidence>
<dbReference type="NCBIfam" id="NF008693">
    <property type="entry name" value="PRK11713.2-3"/>
    <property type="match status" value="1"/>
</dbReference>
<keyword evidence="9 12" id="KW-0949">S-adenosyl-L-methionine</keyword>
<comment type="function">
    <text evidence="10 12">Specifically methylates the N3 position of the uracil ring of uridine 1498 (m3U1498) in 16S rRNA. Acts on the fully assembled 30S ribosomal subunit.</text>
</comment>
<sequence>MGLPVFLVEELPGGDSCRLDGPEGHHASVVQRLRVGEALILADGRGGTASALVTAVGKGTLDTRITTRSNVAAPDPTITVVQGIAKGDRGELAVATMTEVGVDAIVPWAAARSVARWKDERPLQRWRSTARESAKQARRAWLPPVRPGAKTAEVALLLGKASGAYVLHEAADVALSTVPLPPAGEIVLVVGPEGGVDDAELAAFTAAGAVPVRMGPTVMRTSTAGAAAVAALSVRLGRW</sequence>
<evidence type="ECO:0000256" key="1">
    <source>
        <dbReference type="ARBA" id="ARBA00004496"/>
    </source>
</evidence>
<dbReference type="InterPro" id="IPR006700">
    <property type="entry name" value="RsmE"/>
</dbReference>
<dbReference type="Pfam" id="PF20260">
    <property type="entry name" value="PUA_4"/>
    <property type="match status" value="1"/>
</dbReference>
<feature type="domain" description="Ribosomal RNA small subunit methyltransferase E PUA-like" evidence="14">
    <location>
        <begin position="19"/>
        <end position="65"/>
    </location>
</feature>
<evidence type="ECO:0000256" key="7">
    <source>
        <dbReference type="ARBA" id="ARBA00022603"/>
    </source>
</evidence>
<proteinExistence type="inferred from homology"/>
<organism evidence="15 16">
    <name type="scientific">Virgisporangium aliadipatigenens</name>
    <dbReference type="NCBI Taxonomy" id="741659"/>
    <lineage>
        <taxon>Bacteria</taxon>
        <taxon>Bacillati</taxon>
        <taxon>Actinomycetota</taxon>
        <taxon>Actinomycetes</taxon>
        <taxon>Micromonosporales</taxon>
        <taxon>Micromonosporaceae</taxon>
        <taxon>Virgisporangium</taxon>
    </lineage>
</organism>
<dbReference type="Proteomes" id="UP000619260">
    <property type="component" value="Unassembled WGS sequence"/>
</dbReference>
<dbReference type="FunFam" id="3.40.1280.10:FF:000023">
    <property type="entry name" value="Ribosomal RNA small subunit methyltransferase E"/>
    <property type="match status" value="1"/>
</dbReference>
<gene>
    <name evidence="15" type="ORF">Val02_40110</name>
</gene>
<evidence type="ECO:0000256" key="6">
    <source>
        <dbReference type="ARBA" id="ARBA00022552"/>
    </source>
</evidence>
<dbReference type="GO" id="GO:0070475">
    <property type="term" value="P:rRNA base methylation"/>
    <property type="evidence" value="ECO:0007669"/>
    <property type="project" value="TreeGrafter"/>
</dbReference>
<dbReference type="SUPFAM" id="SSF88697">
    <property type="entry name" value="PUA domain-like"/>
    <property type="match status" value="1"/>
</dbReference>
<dbReference type="PIRSF" id="PIRSF015601">
    <property type="entry name" value="MTase_slr0722"/>
    <property type="match status" value="1"/>
</dbReference>
<dbReference type="InterPro" id="IPR029028">
    <property type="entry name" value="Alpha/beta_knot_MTases"/>
</dbReference>
<dbReference type="InterPro" id="IPR046886">
    <property type="entry name" value="RsmE_MTase_dom"/>
</dbReference>
<keyword evidence="6 12" id="KW-0698">rRNA processing</keyword>
<dbReference type="EC" id="2.1.1.193" evidence="3 12"/>
<evidence type="ECO:0000256" key="4">
    <source>
        <dbReference type="ARBA" id="ARBA00013673"/>
    </source>
</evidence>
<name>A0A8J4DQK4_9ACTN</name>
<keyword evidence="5 12" id="KW-0963">Cytoplasm</keyword>
<reference evidence="15" key="1">
    <citation type="submission" date="2021-01" db="EMBL/GenBank/DDBJ databases">
        <title>Whole genome shotgun sequence of Virgisporangium aliadipatigenens NBRC 105644.</title>
        <authorList>
            <person name="Komaki H."/>
            <person name="Tamura T."/>
        </authorList>
    </citation>
    <scope>NUCLEOTIDE SEQUENCE</scope>
    <source>
        <strain evidence="15">NBRC 105644</strain>
    </source>
</reference>
<evidence type="ECO:0000313" key="15">
    <source>
        <dbReference type="EMBL" id="GIJ47125.1"/>
    </source>
</evidence>
<evidence type="ECO:0000256" key="3">
    <source>
        <dbReference type="ARBA" id="ARBA00012328"/>
    </source>
</evidence>
<dbReference type="AlphaFoldDB" id="A0A8J4DQK4"/>
<evidence type="ECO:0000259" key="14">
    <source>
        <dbReference type="Pfam" id="PF20260"/>
    </source>
</evidence>
<dbReference type="CDD" id="cd18084">
    <property type="entry name" value="RsmE-like"/>
    <property type="match status" value="1"/>
</dbReference>
<dbReference type="Pfam" id="PF04452">
    <property type="entry name" value="Methyltrans_RNA"/>
    <property type="match status" value="1"/>
</dbReference>
<protein>
    <recommendedName>
        <fullName evidence="4 12">Ribosomal RNA small subunit methyltransferase E</fullName>
        <ecNumber evidence="3 12">2.1.1.193</ecNumber>
    </recommendedName>
</protein>
<evidence type="ECO:0000256" key="11">
    <source>
        <dbReference type="ARBA" id="ARBA00047944"/>
    </source>
</evidence>
<dbReference type="InterPro" id="IPR046887">
    <property type="entry name" value="RsmE_PUA-like"/>
</dbReference>
<dbReference type="SUPFAM" id="SSF75217">
    <property type="entry name" value="alpha/beta knot"/>
    <property type="match status" value="1"/>
</dbReference>
<comment type="caution">
    <text evidence="15">The sequence shown here is derived from an EMBL/GenBank/DDBJ whole genome shotgun (WGS) entry which is preliminary data.</text>
</comment>
<dbReference type="InterPro" id="IPR029026">
    <property type="entry name" value="tRNA_m1G_MTases_N"/>
</dbReference>
<dbReference type="RefSeq" id="WP_203900633.1">
    <property type="nucleotide sequence ID" value="NZ_BOPF01000013.1"/>
</dbReference>
<comment type="subcellular location">
    <subcellularLocation>
        <location evidence="1 12">Cytoplasm</location>
    </subcellularLocation>
</comment>
<evidence type="ECO:0000313" key="16">
    <source>
        <dbReference type="Proteomes" id="UP000619260"/>
    </source>
</evidence>
<dbReference type="PANTHER" id="PTHR30027:SF3">
    <property type="entry name" value="16S RRNA (URACIL(1498)-N(3))-METHYLTRANSFERASE"/>
    <property type="match status" value="1"/>
</dbReference>
<evidence type="ECO:0000259" key="13">
    <source>
        <dbReference type="Pfam" id="PF04452"/>
    </source>
</evidence>
<dbReference type="Gene3D" id="2.40.240.20">
    <property type="entry name" value="Hypothetical PUA domain-like, domain 1"/>
    <property type="match status" value="1"/>
</dbReference>
<evidence type="ECO:0000256" key="12">
    <source>
        <dbReference type="PIRNR" id="PIRNR015601"/>
    </source>
</evidence>
<keyword evidence="7 12" id="KW-0489">Methyltransferase</keyword>
<dbReference type="GO" id="GO:0070042">
    <property type="term" value="F:rRNA (uridine-N3-)-methyltransferase activity"/>
    <property type="evidence" value="ECO:0007669"/>
    <property type="project" value="TreeGrafter"/>
</dbReference>
<accession>A0A8J4DQK4</accession>
<evidence type="ECO:0000256" key="5">
    <source>
        <dbReference type="ARBA" id="ARBA00022490"/>
    </source>
</evidence>
<dbReference type="EMBL" id="BOPF01000013">
    <property type="protein sequence ID" value="GIJ47125.1"/>
    <property type="molecule type" value="Genomic_DNA"/>
</dbReference>
<dbReference type="GO" id="GO:0005737">
    <property type="term" value="C:cytoplasm"/>
    <property type="evidence" value="ECO:0007669"/>
    <property type="project" value="UniProtKB-SubCell"/>
</dbReference>
<feature type="domain" description="Ribosomal RNA small subunit methyltransferase E methyltransferase" evidence="13">
    <location>
        <begin position="76"/>
        <end position="232"/>
    </location>
</feature>
<evidence type="ECO:0000256" key="10">
    <source>
        <dbReference type="ARBA" id="ARBA00025699"/>
    </source>
</evidence>
<keyword evidence="16" id="KW-1185">Reference proteome</keyword>
<dbReference type="NCBIfam" id="TIGR00046">
    <property type="entry name" value="RsmE family RNA methyltransferase"/>
    <property type="match status" value="1"/>
</dbReference>
<dbReference type="Gene3D" id="3.40.1280.10">
    <property type="match status" value="1"/>
</dbReference>
<comment type="catalytic activity">
    <reaction evidence="11 12">
        <text>uridine(1498) in 16S rRNA + S-adenosyl-L-methionine = N(3)-methyluridine(1498) in 16S rRNA + S-adenosyl-L-homocysteine + H(+)</text>
        <dbReference type="Rhea" id="RHEA:42920"/>
        <dbReference type="Rhea" id="RHEA-COMP:10283"/>
        <dbReference type="Rhea" id="RHEA-COMP:10284"/>
        <dbReference type="ChEBI" id="CHEBI:15378"/>
        <dbReference type="ChEBI" id="CHEBI:57856"/>
        <dbReference type="ChEBI" id="CHEBI:59789"/>
        <dbReference type="ChEBI" id="CHEBI:65315"/>
        <dbReference type="ChEBI" id="CHEBI:74502"/>
        <dbReference type="EC" id="2.1.1.193"/>
    </reaction>
</comment>
<evidence type="ECO:0000256" key="2">
    <source>
        <dbReference type="ARBA" id="ARBA00005528"/>
    </source>
</evidence>
<dbReference type="PANTHER" id="PTHR30027">
    <property type="entry name" value="RIBOSOMAL RNA SMALL SUBUNIT METHYLTRANSFERASE E"/>
    <property type="match status" value="1"/>
</dbReference>
<comment type="similarity">
    <text evidence="2 12">Belongs to the RNA methyltransferase RsmE family.</text>
</comment>
<evidence type="ECO:0000256" key="8">
    <source>
        <dbReference type="ARBA" id="ARBA00022679"/>
    </source>
</evidence>
<keyword evidence="8 12" id="KW-0808">Transferase</keyword>